<feature type="region of interest" description="Disordered" evidence="1">
    <location>
        <begin position="299"/>
        <end position="360"/>
    </location>
</feature>
<feature type="compositionally biased region" description="Polar residues" evidence="1">
    <location>
        <begin position="78"/>
        <end position="87"/>
    </location>
</feature>
<feature type="compositionally biased region" description="Low complexity" evidence="1">
    <location>
        <begin position="319"/>
        <end position="333"/>
    </location>
</feature>
<sequence>MSSSRNHRNCSPSPFNTNAPPSSSSSSPRGRPSSPARGRPSSPRPPPSYARASLDRSPSLNPMALDARPRVPPPIYLRSSSPGSTAKGTMKIHVPAWGVALVRPPRALDLHPLEAGSSTLEPPCEDTVLSGSLEVIMKEPRRVKAISVGVQSVCRLHMGAGRGWEDDGIFERGVEVWGQGEGDEGIWLEKGSQSFSFTIILPATLATTDFHSFGRVSYILTARVEGIPSSTSFSSVFKVASSPALDPSIPNIGDFERVIARSDKLSSSLVGRNASRDSLLLHNQIQGLGLEDPLEGNDAIAVGEGSPSVQGLYTRRQSSDVPPLSLSPDPLSPRSRRQSISSDITAGKSEKGKDKDNEKAGWLKGDLTASRALIIHANPSRSGGVNTLEIRKEGFVDGIGTWRFSANADVFSISSVLLISIKLPSPSPITTVFLVRLVLSQSYSIVSPRTPNQPPHSPESSKSHVLYQVGRPHKPGEKYPGRDVEALWRGQGVPGKGKKDGQEGWNVRAVARLPGHEKIRPTTSDGTITPIRVKHELMLQVFYSLDGLCVFDDPIEGPGELRMMSVKMPIGVPSCCLTLNALNLPTYETAHSPPVENIDTVLSSPPTKHQCMCGSTFAELGEAAMRRMQNIDQDEMEERVRESAGGSGTGTKEMEARRDGPSGGGPSGSQ</sequence>
<feature type="region of interest" description="Disordered" evidence="1">
    <location>
        <begin position="632"/>
        <end position="670"/>
    </location>
</feature>
<gene>
    <name evidence="2" type="ORF">V865_000570</name>
</gene>
<protein>
    <recommendedName>
        <fullName evidence="4">Arrestin C-terminal-like domain-containing protein</fullName>
    </recommendedName>
</protein>
<accession>A0AAX4KAJ5</accession>
<dbReference type="RefSeq" id="XP_066080497.1">
    <property type="nucleotide sequence ID" value="XM_066224400.1"/>
</dbReference>
<dbReference type="InterPro" id="IPR014752">
    <property type="entry name" value="Arrestin-like_C"/>
</dbReference>
<evidence type="ECO:0000313" key="2">
    <source>
        <dbReference type="EMBL" id="WWD02530.1"/>
    </source>
</evidence>
<proteinExistence type="predicted"/>
<evidence type="ECO:0008006" key="4">
    <source>
        <dbReference type="Google" id="ProtNLM"/>
    </source>
</evidence>
<keyword evidence="3" id="KW-1185">Reference proteome</keyword>
<dbReference type="KEGG" id="ker:91099374"/>
<feature type="compositionally biased region" description="Basic and acidic residues" evidence="1">
    <location>
        <begin position="348"/>
        <end position="360"/>
    </location>
</feature>
<dbReference type="Gene3D" id="2.60.40.640">
    <property type="match status" value="1"/>
</dbReference>
<feature type="region of interest" description="Disordered" evidence="1">
    <location>
        <begin position="1"/>
        <end position="88"/>
    </location>
</feature>
<organism evidence="2 3">
    <name type="scientific">Kwoniella europaea PYCC6329</name>
    <dbReference type="NCBI Taxonomy" id="1423913"/>
    <lineage>
        <taxon>Eukaryota</taxon>
        <taxon>Fungi</taxon>
        <taxon>Dikarya</taxon>
        <taxon>Basidiomycota</taxon>
        <taxon>Agaricomycotina</taxon>
        <taxon>Tremellomycetes</taxon>
        <taxon>Tremellales</taxon>
        <taxon>Cryptococcaceae</taxon>
        <taxon>Kwoniella</taxon>
    </lineage>
</organism>
<name>A0AAX4KAJ5_9TREE</name>
<dbReference type="Proteomes" id="UP001358614">
    <property type="component" value="Chromosome 1"/>
</dbReference>
<evidence type="ECO:0000313" key="3">
    <source>
        <dbReference type="Proteomes" id="UP001358614"/>
    </source>
</evidence>
<dbReference type="AlphaFoldDB" id="A0AAX4KAJ5"/>
<reference evidence="2 3" key="1">
    <citation type="submission" date="2024-01" db="EMBL/GenBank/DDBJ databases">
        <title>Comparative genomics of Cryptococcus and Kwoniella reveals pathogenesis evolution and contrasting modes of karyotype evolution via chromosome fusion or intercentromeric recombination.</title>
        <authorList>
            <person name="Coelho M.A."/>
            <person name="David-Palma M."/>
            <person name="Shea T."/>
            <person name="Bowers K."/>
            <person name="McGinley-Smith S."/>
            <person name="Mohammad A.W."/>
            <person name="Gnirke A."/>
            <person name="Yurkov A.M."/>
            <person name="Nowrousian M."/>
            <person name="Sun S."/>
            <person name="Cuomo C.A."/>
            <person name="Heitman J."/>
        </authorList>
    </citation>
    <scope>NUCLEOTIDE SEQUENCE [LARGE SCALE GENOMIC DNA]</scope>
    <source>
        <strain evidence="2 3">PYCC6329</strain>
    </source>
</reference>
<feature type="compositionally biased region" description="Gly residues" evidence="1">
    <location>
        <begin position="661"/>
        <end position="670"/>
    </location>
</feature>
<feature type="compositionally biased region" description="Low complexity" evidence="1">
    <location>
        <begin position="11"/>
        <end position="41"/>
    </location>
</feature>
<evidence type="ECO:0000256" key="1">
    <source>
        <dbReference type="SAM" id="MobiDB-lite"/>
    </source>
</evidence>
<dbReference type="GeneID" id="91099374"/>
<dbReference type="EMBL" id="CP144089">
    <property type="protein sequence ID" value="WWD02530.1"/>
    <property type="molecule type" value="Genomic_DNA"/>
</dbReference>